<proteinExistence type="predicted"/>
<keyword evidence="2" id="KW-1185">Reference proteome</keyword>
<reference evidence="1 2" key="1">
    <citation type="journal article" date="2017" name="Curr. Biol.">
        <title>The Evolution of Venom by Co-option of Single-Copy Genes.</title>
        <authorList>
            <person name="Martinson E.O."/>
            <person name="Mrinalini"/>
            <person name="Kelkar Y.D."/>
            <person name="Chang C.H."/>
            <person name="Werren J.H."/>
        </authorList>
    </citation>
    <scope>NUCLEOTIDE SEQUENCE [LARGE SCALE GENOMIC DNA]</scope>
    <source>
        <strain evidence="1 2">Alberta</strain>
        <tissue evidence="1">Whole body</tissue>
    </source>
</reference>
<name>A0A232EQ78_9HYME</name>
<evidence type="ECO:0000313" key="2">
    <source>
        <dbReference type="Proteomes" id="UP000215335"/>
    </source>
</evidence>
<accession>A0A232EQ78</accession>
<gene>
    <name evidence="1" type="ORF">TSAR_001969</name>
</gene>
<comment type="caution">
    <text evidence="1">The sequence shown here is derived from an EMBL/GenBank/DDBJ whole genome shotgun (WGS) entry which is preliminary data.</text>
</comment>
<organism evidence="1 2">
    <name type="scientific">Trichomalopsis sarcophagae</name>
    <dbReference type="NCBI Taxonomy" id="543379"/>
    <lineage>
        <taxon>Eukaryota</taxon>
        <taxon>Metazoa</taxon>
        <taxon>Ecdysozoa</taxon>
        <taxon>Arthropoda</taxon>
        <taxon>Hexapoda</taxon>
        <taxon>Insecta</taxon>
        <taxon>Pterygota</taxon>
        <taxon>Neoptera</taxon>
        <taxon>Endopterygota</taxon>
        <taxon>Hymenoptera</taxon>
        <taxon>Apocrita</taxon>
        <taxon>Proctotrupomorpha</taxon>
        <taxon>Chalcidoidea</taxon>
        <taxon>Pteromalidae</taxon>
        <taxon>Pteromalinae</taxon>
        <taxon>Trichomalopsis</taxon>
    </lineage>
</organism>
<protein>
    <submittedName>
        <fullName evidence="1">Uncharacterized protein</fullName>
    </submittedName>
</protein>
<evidence type="ECO:0000313" key="1">
    <source>
        <dbReference type="EMBL" id="OXU20501.1"/>
    </source>
</evidence>
<feature type="non-terminal residue" evidence="1">
    <location>
        <position position="1"/>
    </location>
</feature>
<dbReference type="AlphaFoldDB" id="A0A232EQ78"/>
<dbReference type="EMBL" id="NNAY01002819">
    <property type="protein sequence ID" value="OXU20501.1"/>
    <property type="molecule type" value="Genomic_DNA"/>
</dbReference>
<sequence>LPSSRLTENPVDGASPNAKARFSSGVVTFKKATGT</sequence>
<dbReference type="Proteomes" id="UP000215335">
    <property type="component" value="Unassembled WGS sequence"/>
</dbReference>